<comment type="caution">
    <text evidence="2">The sequence shown here is derived from an EMBL/GenBank/DDBJ whole genome shotgun (WGS) entry which is preliminary data.</text>
</comment>
<keyword evidence="1" id="KW-1133">Transmembrane helix</keyword>
<dbReference type="Proteomes" id="UP000637628">
    <property type="component" value="Unassembled WGS sequence"/>
</dbReference>
<gene>
    <name evidence="2" type="ORF">Adu01nite_31320</name>
</gene>
<feature type="transmembrane region" description="Helical" evidence="1">
    <location>
        <begin position="29"/>
        <end position="50"/>
    </location>
</feature>
<keyword evidence="1" id="KW-0472">Membrane</keyword>
<evidence type="ECO:0000256" key="1">
    <source>
        <dbReference type="SAM" id="Phobius"/>
    </source>
</evidence>
<dbReference type="RefSeq" id="WP_203727554.1">
    <property type="nucleotide sequence ID" value="NZ_BAAATX010000005.1"/>
</dbReference>
<accession>A0ABQ3YW15</accession>
<name>A0ABQ3YW15_9ACTN</name>
<organism evidence="2 3">
    <name type="scientific">Paractinoplanes durhamensis</name>
    <dbReference type="NCBI Taxonomy" id="113563"/>
    <lineage>
        <taxon>Bacteria</taxon>
        <taxon>Bacillati</taxon>
        <taxon>Actinomycetota</taxon>
        <taxon>Actinomycetes</taxon>
        <taxon>Micromonosporales</taxon>
        <taxon>Micromonosporaceae</taxon>
        <taxon>Paractinoplanes</taxon>
    </lineage>
</organism>
<evidence type="ECO:0000313" key="3">
    <source>
        <dbReference type="Proteomes" id="UP000637628"/>
    </source>
</evidence>
<reference evidence="2 3" key="1">
    <citation type="submission" date="2021-01" db="EMBL/GenBank/DDBJ databases">
        <title>Whole genome shotgun sequence of Actinoplanes durhamensis NBRC 14914.</title>
        <authorList>
            <person name="Komaki H."/>
            <person name="Tamura T."/>
        </authorList>
    </citation>
    <scope>NUCLEOTIDE SEQUENCE [LARGE SCALE GENOMIC DNA]</scope>
    <source>
        <strain evidence="2 3">NBRC 14914</strain>
    </source>
</reference>
<keyword evidence="1" id="KW-0812">Transmembrane</keyword>
<protein>
    <submittedName>
        <fullName evidence="2">Uncharacterized protein</fullName>
    </submittedName>
</protein>
<keyword evidence="3" id="KW-1185">Reference proteome</keyword>
<evidence type="ECO:0000313" key="2">
    <source>
        <dbReference type="EMBL" id="GIE01782.1"/>
    </source>
</evidence>
<dbReference type="InterPro" id="IPR021373">
    <property type="entry name" value="DUF2993"/>
</dbReference>
<sequence length="490" mass="52628">MADEGNPARPWWSWRNWAHRPTHRRRRRVTIALGGLLALILVFLIVPMPFTNSWVSSYARDRMAAQMSCAGKPPEITVRAGALLPLLLHRRLPEVKLTMPDLTVSGVEHATFTATLHDVSQPEPNVTKAGSMDAAITIGFASLPDPPKGQPVPKYSRAEDGSLAIEVTVPPDAAKNVRTKLYLKMAINGHTITSTPQRLTIFGRTLPAEQVGSMTGGVRKQQLPSLPAGLNYQSITPESDGLHVALAGVSTTPLNQLPTDFAGQTVSYSSRDGLLGISTSFGIEPIINIPLTIYVEPKLTGSAITMQPRSVQIFGANRPPSDLLAKLVLSQIKSEDLTQDLPALPAGIRYRSVRVDEGGIKVVVSGVTVQPYSTLPKPKGATTTYGADKGLLTVTTVGSAGRTMPVKVYATPTIKANKLEITPQKIAMFDTLFPAADVFAELKPSNTAYDLQALPTNLHYKNVELVPTGIRLNLTGKDVTMGKDLLGAGC</sequence>
<dbReference type="Pfam" id="PF11209">
    <property type="entry name" value="LmeA"/>
    <property type="match status" value="1"/>
</dbReference>
<dbReference type="EMBL" id="BOML01000026">
    <property type="protein sequence ID" value="GIE01782.1"/>
    <property type="molecule type" value="Genomic_DNA"/>
</dbReference>
<proteinExistence type="predicted"/>